<accession>A0A5D3YGA4</accession>
<evidence type="ECO:0000259" key="1">
    <source>
        <dbReference type="Pfam" id="PF01610"/>
    </source>
</evidence>
<comment type="caution">
    <text evidence="2">The sequence shown here is derived from an EMBL/GenBank/DDBJ whole genome shotgun (WGS) entry which is preliminary data.</text>
</comment>
<name>A0A5D3YGA4_9PROT</name>
<dbReference type="InterPro" id="IPR002560">
    <property type="entry name" value="Transposase_DDE"/>
</dbReference>
<dbReference type="EMBL" id="VNHT01000013">
    <property type="protein sequence ID" value="TYP90873.1"/>
    <property type="molecule type" value="Genomic_DNA"/>
</dbReference>
<reference evidence="2 3" key="1">
    <citation type="submission" date="2019-07" db="EMBL/GenBank/DDBJ databases">
        <title>Active sludge and wastewater microbial communities from Klosterneuburg, Austria.</title>
        <authorList>
            <person name="Wagner M."/>
        </authorList>
    </citation>
    <scope>NUCLEOTIDE SEQUENCE [LARGE SCALE GENOMIC DNA]</scope>
    <source>
        <strain evidence="2 3">Nm2</strain>
    </source>
</reference>
<organism evidence="2 3">
    <name type="scientific">Nitrosomonas communis</name>
    <dbReference type="NCBI Taxonomy" id="44574"/>
    <lineage>
        <taxon>Bacteria</taxon>
        <taxon>Pseudomonadati</taxon>
        <taxon>Pseudomonadota</taxon>
        <taxon>Betaproteobacteria</taxon>
        <taxon>Nitrosomonadales</taxon>
        <taxon>Nitrosomonadaceae</taxon>
        <taxon>Nitrosomonas</taxon>
    </lineage>
</organism>
<feature type="domain" description="Transposase IS204/IS1001/IS1096/IS1165 DDE" evidence="1">
    <location>
        <begin position="2"/>
        <end position="47"/>
    </location>
</feature>
<evidence type="ECO:0000313" key="3">
    <source>
        <dbReference type="Proteomes" id="UP000324176"/>
    </source>
</evidence>
<gene>
    <name evidence="2" type="ORF">BCL69_101330</name>
</gene>
<dbReference type="RefSeq" id="WP_082110518.1">
    <property type="nucleotide sequence ID" value="NZ_CBDIPD010000064.1"/>
</dbReference>
<sequence>MLWLLLKNPDNLDNMHNEHQHLDEALKLNKSLAKTYYMKEKLRNIWPQPN</sequence>
<dbReference type="Proteomes" id="UP000324176">
    <property type="component" value="Unassembled WGS sequence"/>
</dbReference>
<proteinExistence type="predicted"/>
<dbReference type="AlphaFoldDB" id="A0A5D3YGA4"/>
<evidence type="ECO:0000313" key="2">
    <source>
        <dbReference type="EMBL" id="TYP90873.1"/>
    </source>
</evidence>
<protein>
    <submittedName>
        <fullName evidence="2">Transposase</fullName>
    </submittedName>
</protein>
<dbReference type="Pfam" id="PF01610">
    <property type="entry name" value="DDE_Tnp_ISL3"/>
    <property type="match status" value="1"/>
</dbReference>